<dbReference type="Proteomes" id="UP001179830">
    <property type="component" value="Chromosome"/>
</dbReference>
<organism evidence="1 2">
    <name type="scientific">Halomonas alkaliantarctica</name>
    <dbReference type="NCBI Taxonomy" id="232346"/>
    <lineage>
        <taxon>Bacteria</taxon>
        <taxon>Pseudomonadati</taxon>
        <taxon>Pseudomonadota</taxon>
        <taxon>Gammaproteobacteria</taxon>
        <taxon>Oceanospirillales</taxon>
        <taxon>Halomonadaceae</taxon>
        <taxon>Halomonas</taxon>
    </lineage>
</organism>
<reference evidence="1" key="1">
    <citation type="submission" date="2023-04" db="EMBL/GenBank/DDBJ databases">
        <title>Complete genome sequence of Halomonas alkaliantarctica MSP3 isolated from marine sediment, Jeju Island.</title>
        <authorList>
            <person name="Park S.-J."/>
        </authorList>
    </citation>
    <scope>NUCLEOTIDE SEQUENCE</scope>
    <source>
        <strain evidence="1">MSP3</strain>
    </source>
</reference>
<gene>
    <name evidence="1" type="ORF">QEN58_07945</name>
</gene>
<evidence type="ECO:0000313" key="2">
    <source>
        <dbReference type="Proteomes" id="UP001179830"/>
    </source>
</evidence>
<sequence length="129" mass="15120">MDFDNRRIVTSWGKYEETDEGLVKKIRNQYVCCGGDCDRTLSKRFFTDGYVDAWAELRDYFTPTLYLKAVMAFCNELNDPKIQYSEEIFDQEKEILIKAYPYVCRNLTQREVENVRSLAMLPQFLGGLG</sequence>
<name>A0ABY8LRD3_9GAMM</name>
<accession>A0ABY8LRD3</accession>
<proteinExistence type="predicted"/>
<dbReference type="EMBL" id="CP122961">
    <property type="protein sequence ID" value="WGI26982.1"/>
    <property type="molecule type" value="Genomic_DNA"/>
</dbReference>
<dbReference type="RefSeq" id="WP_280106567.1">
    <property type="nucleotide sequence ID" value="NZ_CP122961.1"/>
</dbReference>
<protein>
    <submittedName>
        <fullName evidence="1">Uncharacterized protein</fullName>
    </submittedName>
</protein>
<keyword evidence="2" id="KW-1185">Reference proteome</keyword>
<evidence type="ECO:0000313" key="1">
    <source>
        <dbReference type="EMBL" id="WGI26982.1"/>
    </source>
</evidence>